<dbReference type="AlphaFoldDB" id="A0AAD8MG14"/>
<keyword evidence="1" id="KW-0808">Transferase</keyword>
<keyword evidence="1" id="KW-0418">Kinase</keyword>
<keyword evidence="3" id="KW-0067">ATP-binding</keyword>
<dbReference type="Proteomes" id="UP001237642">
    <property type="component" value="Unassembled WGS sequence"/>
</dbReference>
<comment type="caution">
    <text evidence="5">The sequence shown here is derived from an EMBL/GenBank/DDBJ whole genome shotgun (WGS) entry which is preliminary data.</text>
</comment>
<dbReference type="SUPFAM" id="SSF56112">
    <property type="entry name" value="Protein kinase-like (PK-like)"/>
    <property type="match status" value="1"/>
</dbReference>
<proteinExistence type="predicted"/>
<dbReference type="GO" id="GO:0004674">
    <property type="term" value="F:protein serine/threonine kinase activity"/>
    <property type="evidence" value="ECO:0007669"/>
    <property type="project" value="UniProtKB-KW"/>
</dbReference>
<evidence type="ECO:0000259" key="4">
    <source>
        <dbReference type="Pfam" id="PF07714"/>
    </source>
</evidence>
<evidence type="ECO:0000256" key="3">
    <source>
        <dbReference type="ARBA" id="ARBA00022840"/>
    </source>
</evidence>
<protein>
    <recommendedName>
        <fullName evidence="4">Serine-threonine/tyrosine-protein kinase catalytic domain-containing protein</fullName>
    </recommendedName>
</protein>
<dbReference type="Pfam" id="PF07714">
    <property type="entry name" value="PK_Tyr_Ser-Thr"/>
    <property type="match status" value="1"/>
</dbReference>
<evidence type="ECO:0000256" key="2">
    <source>
        <dbReference type="ARBA" id="ARBA00022741"/>
    </source>
</evidence>
<sequence length="179" mass="20082">MGCMGSEEEKKGWTSYQIPKSCWKPVQGLGTSTGPSIWTTWLHFFHQDAFIVILLAGCMQRASFLFRSKDGMIPGTLLQFSYSELENATNKFYEFNFIGMGGSIYVYCGHLKDGGTVVIKRMKAQEGPNAESDFLTEIELISRLHHCHVVPLLGFCSEHQGKRVERLLGQCNKAYLAAC</sequence>
<evidence type="ECO:0000256" key="1">
    <source>
        <dbReference type="ARBA" id="ARBA00022527"/>
    </source>
</evidence>
<dbReference type="InterPro" id="IPR011009">
    <property type="entry name" value="Kinase-like_dom_sf"/>
</dbReference>
<reference evidence="5" key="2">
    <citation type="submission" date="2023-05" db="EMBL/GenBank/DDBJ databases">
        <authorList>
            <person name="Schelkunov M.I."/>
        </authorList>
    </citation>
    <scope>NUCLEOTIDE SEQUENCE</scope>
    <source>
        <strain evidence="5">Hsosn_3</strain>
        <tissue evidence="5">Leaf</tissue>
    </source>
</reference>
<name>A0AAD8MG14_9APIA</name>
<dbReference type="PANTHER" id="PTHR47989">
    <property type="entry name" value="OS01G0750732 PROTEIN"/>
    <property type="match status" value="1"/>
</dbReference>
<evidence type="ECO:0000313" key="6">
    <source>
        <dbReference type="Proteomes" id="UP001237642"/>
    </source>
</evidence>
<dbReference type="PANTHER" id="PTHR47989:SF23">
    <property type="entry name" value="RECEPTOR-LIKE SERINE_THREONINE-PROTEIN KINASE NCRK ISOFORM X1"/>
    <property type="match status" value="1"/>
</dbReference>
<dbReference type="GO" id="GO:0005524">
    <property type="term" value="F:ATP binding"/>
    <property type="evidence" value="ECO:0007669"/>
    <property type="project" value="UniProtKB-KW"/>
</dbReference>
<reference evidence="5" key="1">
    <citation type="submission" date="2023-02" db="EMBL/GenBank/DDBJ databases">
        <title>Genome of toxic invasive species Heracleum sosnowskyi carries increased number of genes despite the absence of recent whole-genome duplications.</title>
        <authorList>
            <person name="Schelkunov M."/>
            <person name="Shtratnikova V."/>
            <person name="Makarenko M."/>
            <person name="Klepikova A."/>
            <person name="Omelchenko D."/>
            <person name="Novikova G."/>
            <person name="Obukhova E."/>
            <person name="Bogdanov V."/>
            <person name="Penin A."/>
            <person name="Logacheva M."/>
        </authorList>
    </citation>
    <scope>NUCLEOTIDE SEQUENCE</scope>
    <source>
        <strain evidence="5">Hsosn_3</strain>
        <tissue evidence="5">Leaf</tissue>
    </source>
</reference>
<dbReference type="EMBL" id="JAUIZM010000007">
    <property type="protein sequence ID" value="KAK1374565.1"/>
    <property type="molecule type" value="Genomic_DNA"/>
</dbReference>
<dbReference type="FunFam" id="3.30.200.20:FF:000415">
    <property type="entry name" value="receptor-like serine/threonine-protein kinase NCRK"/>
    <property type="match status" value="1"/>
</dbReference>
<feature type="domain" description="Serine-threonine/tyrosine-protein kinase catalytic" evidence="4">
    <location>
        <begin position="98"/>
        <end position="160"/>
    </location>
</feature>
<dbReference type="InterPro" id="IPR001245">
    <property type="entry name" value="Ser-Thr/Tyr_kinase_cat_dom"/>
</dbReference>
<dbReference type="Gene3D" id="3.30.200.20">
    <property type="entry name" value="Phosphorylase Kinase, domain 1"/>
    <property type="match status" value="1"/>
</dbReference>
<organism evidence="5 6">
    <name type="scientific">Heracleum sosnowskyi</name>
    <dbReference type="NCBI Taxonomy" id="360622"/>
    <lineage>
        <taxon>Eukaryota</taxon>
        <taxon>Viridiplantae</taxon>
        <taxon>Streptophyta</taxon>
        <taxon>Embryophyta</taxon>
        <taxon>Tracheophyta</taxon>
        <taxon>Spermatophyta</taxon>
        <taxon>Magnoliopsida</taxon>
        <taxon>eudicotyledons</taxon>
        <taxon>Gunneridae</taxon>
        <taxon>Pentapetalae</taxon>
        <taxon>asterids</taxon>
        <taxon>campanulids</taxon>
        <taxon>Apiales</taxon>
        <taxon>Apiaceae</taxon>
        <taxon>Apioideae</taxon>
        <taxon>apioid superclade</taxon>
        <taxon>Tordylieae</taxon>
        <taxon>Tordyliinae</taxon>
        <taxon>Heracleum</taxon>
    </lineage>
</organism>
<gene>
    <name evidence="5" type="ORF">POM88_030758</name>
</gene>
<keyword evidence="6" id="KW-1185">Reference proteome</keyword>
<keyword evidence="1" id="KW-0723">Serine/threonine-protein kinase</keyword>
<keyword evidence="2" id="KW-0547">Nucleotide-binding</keyword>
<accession>A0AAD8MG14</accession>
<evidence type="ECO:0000313" key="5">
    <source>
        <dbReference type="EMBL" id="KAK1374565.1"/>
    </source>
</evidence>